<dbReference type="Pfam" id="PF00646">
    <property type="entry name" value="F-box"/>
    <property type="match status" value="1"/>
</dbReference>
<dbReference type="Pfam" id="PF07727">
    <property type="entry name" value="RVT_2"/>
    <property type="match status" value="1"/>
</dbReference>
<dbReference type="InterPro" id="IPR025724">
    <property type="entry name" value="GAG-pre-integrase_dom"/>
</dbReference>
<feature type="compositionally biased region" description="Gly residues" evidence="1">
    <location>
        <begin position="245"/>
        <end position="259"/>
    </location>
</feature>
<protein>
    <submittedName>
        <fullName evidence="3">GAG-pre-integrase domain</fullName>
    </submittedName>
</protein>
<evidence type="ECO:0000259" key="2">
    <source>
        <dbReference type="PROSITE" id="PS50994"/>
    </source>
</evidence>
<evidence type="ECO:0000313" key="3">
    <source>
        <dbReference type="EMBL" id="KAG7563408.1"/>
    </source>
</evidence>
<dbReference type="Pfam" id="PF07734">
    <property type="entry name" value="FBA_1"/>
    <property type="match status" value="1"/>
</dbReference>
<proteinExistence type="predicted"/>
<comment type="caution">
    <text evidence="3">The sequence shown here is derived from an EMBL/GenBank/DDBJ whole genome shotgun (WGS) entry which is preliminary data.</text>
</comment>
<dbReference type="GO" id="GO:0015074">
    <property type="term" value="P:DNA integration"/>
    <property type="evidence" value="ECO:0007669"/>
    <property type="project" value="InterPro"/>
</dbReference>
<dbReference type="Pfam" id="PF13976">
    <property type="entry name" value="gag_pre-integrs"/>
    <property type="match status" value="1"/>
</dbReference>
<evidence type="ECO:0000256" key="1">
    <source>
        <dbReference type="SAM" id="MobiDB-lite"/>
    </source>
</evidence>
<sequence>MAAPNPPALATTDSILSLTQIKAHIPIILDMNQMNYDIWRELFETHCHSFTVLGHLDGTSVPTGPTDTQWSQTDGTIKMWIYGTISESLLKTVLKTKCTARELWTTIENLFRDNKEARAIQLENELRNLQIGDLTVHDYCQKMKTLADLLGNVNAPVSDRALVRHLLNGLSSKFDNIINVIKHRSPPCSFNDARSMLKDEEDRLKTQRRPDSSHIDNASSPQVLLATAPQQHDSRSSASPYHTNRGGGRNNRGNRGGGRNYNNKGRNSWNGGNWNTQQPTWPCWPNQNQWPTTPQWPIFPQWPNVPTWPNMPWSPSNQNRLPTTSHASSMASRPTPGILGPAPPPMGSAYIASTQQSPPMPSMDMIPTSLATAFNTMTLTNPSDANWYMDSAATAHLTSEPGTLSTLSSSSPTSLPLVTVGNGSLLPVTAYGRTTFPSVSRPLHLNNVLLCPKILKNLISVRQFTVDNSCSVEFDPYGFLVKDLRTRTPLIRCDSTGPLYSISPPSASMSPQAFVSTASASTWHRRLGHPGHSVFRILSSSGLFDCSKTDVSSLCHACQLGKHIRQPFYSSTSSVSSPFEIIHSDIWTSPVSSVSGIKFYVIFLDQFSHFVWIYPLRQKSEVFAKFLHFFNYVKTQFQVPIKSFQCDNGGEFNNRQMLDFFSSQGIQARFSCPYTSSQNGRAERTLRTINNLVRALLFQAQMPNTYWVEALNMAAHLFNLLPSTAIDNQIPFTRLFNKPSSYDHLRVFGCLCYPNLLPTSLNKLSPRSSKCVFLGYPTNHRGYRCLDLATRRIIISRHVIFDEVTFPFSTITPSPSLQNNTLSTPYPPLISLSNTQPSPTPPPSSSLSPTPSPAPSSPTSSSAHSPTNTVSPSSSSGNAAPSNAPPAPPAPHRMQTRSKSGINKPKHIISLHTALVSPLPLSHIQAARDPNWNGAMKSEYDAQILSGTWELVPRPLNTNIVRSMWLFSHKFNADGTLARYKARLVANGKSQQVGVDCEETFSPVIKPTTIRTVLDLAVARDWPLHQLDVKNAFLHGNLEETVYMHQPAGFVNQDKPNHVCLLKKSLYGLKQSPRAWYHRFAQYATKIGFKNSKSDASLFVYRQGTDLAYLLLYVDDIILTASSTTVIRSILSSLKSEFAMTDLGLLHYFLGIAVRRDSNGLFLDQRNYAADILHRANMSNCTPSKTPVDTSAKLHADEGPPVADPTLYRSLAGALQYLTFTRPDIAYAVQQICLYMHDPREPHFNAMKRILRYLKGTISEGLHIARSKTTTLTAYTDADWAGCPNTRRSTSGYAVFLGDNLISWSSKRQQTVSRSSAEAEYRGVANAVAETIWIRNLLLELHCPLSTATLVYCDNVSAVYLSTNPIQHQRTKHIELDILFVRERVALGQVRVLHVPSAHQYADIFTKGLPTSLFNEFKSSLHVHSYHGSTAGGDTENQRQYPSSMEKQKSHEKGKDIVLWLSSERGSKRRRRRESDIEIPNDDVFEEIMVRLPVESLLRFQIVSKHWRHTIKSRSFTERHLLHQKTQEPKFLCLNEDKRWYKPNIALKTMKLEWSSTCLIEEGPTHRIETDMGKNNLSILGNCDGLVCMFDADNLATPIIVINPAMGKSQILPLSRFQQQNLVRWRKVRPHMLSYPGFGKDNVTGTYKLVWLNNKRNKWSKISESEIFDFEVKEWRHVICTPYELLPNKEPVFAKGWLYWLTQDQRILAYNLHTEMFRVITNTIISKASCPQAISMVSLSDRMWITDMERDNGIQHFWRVKNALELEWESEKMFSLEFNLISSLFPDEGSWSPITLMVTSKDNKKVRVAQQSAGQTVAGHNRIFHTTAHGLQFFTRCSAFAWFLSFVFECTDDRCATDLGRCPVR</sequence>
<dbReference type="SMART" id="SM00256">
    <property type="entry name" value="FBOX"/>
    <property type="match status" value="1"/>
</dbReference>
<feature type="compositionally biased region" description="Basic and acidic residues" evidence="1">
    <location>
        <begin position="201"/>
        <end position="214"/>
    </location>
</feature>
<dbReference type="EMBL" id="JAEFBJ010000010">
    <property type="protein sequence ID" value="KAG7563408.1"/>
    <property type="molecule type" value="Genomic_DNA"/>
</dbReference>
<dbReference type="PANTHER" id="PTHR11439:SF524">
    <property type="entry name" value="RNA-DIRECTED DNA POLYMERASE, PROTEIN KINASE RLK-PELLE-DLSV FAMILY"/>
    <property type="match status" value="1"/>
</dbReference>
<dbReference type="InterPro" id="IPR017451">
    <property type="entry name" value="F-box-assoc_interact_dom"/>
</dbReference>
<dbReference type="CDD" id="cd22157">
    <property type="entry name" value="F-box_AtFBW1-like"/>
    <property type="match status" value="1"/>
</dbReference>
<dbReference type="InterPro" id="IPR006527">
    <property type="entry name" value="F-box-assoc_dom_typ1"/>
</dbReference>
<dbReference type="Pfam" id="PF22936">
    <property type="entry name" value="Pol_BBD"/>
    <property type="match status" value="1"/>
</dbReference>
<feature type="region of interest" description="Disordered" evidence="1">
    <location>
        <begin position="201"/>
        <end position="278"/>
    </location>
</feature>
<dbReference type="OrthoDB" id="414945at2759"/>
<feature type="compositionally biased region" description="Polar residues" evidence="1">
    <location>
        <begin position="268"/>
        <end position="278"/>
    </location>
</feature>
<name>A0A8T1ZRJ2_ARASU</name>
<dbReference type="Pfam" id="PF25597">
    <property type="entry name" value="SH3_retrovirus"/>
    <property type="match status" value="1"/>
</dbReference>
<dbReference type="Pfam" id="PF00665">
    <property type="entry name" value="rve"/>
    <property type="match status" value="1"/>
</dbReference>
<feature type="region of interest" description="Disordered" evidence="1">
    <location>
        <begin position="1428"/>
        <end position="1454"/>
    </location>
</feature>
<dbReference type="PROSITE" id="PS50994">
    <property type="entry name" value="INTEGRASE"/>
    <property type="match status" value="1"/>
</dbReference>
<feature type="compositionally biased region" description="Polar residues" evidence="1">
    <location>
        <begin position="215"/>
        <end position="242"/>
    </location>
</feature>
<feature type="domain" description="Integrase catalytic" evidence="2">
    <location>
        <begin position="574"/>
        <end position="739"/>
    </location>
</feature>
<reference evidence="3 4" key="1">
    <citation type="submission" date="2020-12" db="EMBL/GenBank/DDBJ databases">
        <title>Concerted genomic and epigenomic changes stabilize Arabidopsis allopolyploids.</title>
        <authorList>
            <person name="Chen Z."/>
        </authorList>
    </citation>
    <scope>NUCLEOTIDE SEQUENCE [LARGE SCALE GENOMIC DNA]</scope>
    <source>
        <strain evidence="3">As9502</strain>
        <tissue evidence="3">Leaf</tissue>
    </source>
</reference>
<dbReference type="InterPro" id="IPR057670">
    <property type="entry name" value="SH3_retrovirus"/>
</dbReference>
<dbReference type="InterPro" id="IPR001584">
    <property type="entry name" value="Integrase_cat-core"/>
</dbReference>
<dbReference type="CDD" id="cd09272">
    <property type="entry name" value="RNase_HI_RT_Ty1"/>
    <property type="match status" value="1"/>
</dbReference>
<dbReference type="Pfam" id="PF14223">
    <property type="entry name" value="Retrotran_gag_2"/>
    <property type="match status" value="1"/>
</dbReference>
<feature type="compositionally biased region" description="Pro residues" evidence="1">
    <location>
        <begin position="838"/>
        <end position="856"/>
    </location>
</feature>
<dbReference type="NCBIfam" id="TIGR01640">
    <property type="entry name" value="F_box_assoc_1"/>
    <property type="match status" value="1"/>
</dbReference>
<dbReference type="Proteomes" id="UP000694251">
    <property type="component" value="Chromosome 10"/>
</dbReference>
<gene>
    <name evidence="3" type="ORF">ISN44_As10g002170</name>
</gene>
<dbReference type="InterPro" id="IPR001810">
    <property type="entry name" value="F-box_dom"/>
</dbReference>
<dbReference type="InterPro" id="IPR013103">
    <property type="entry name" value="RVT_2"/>
</dbReference>
<dbReference type="PANTHER" id="PTHR11439">
    <property type="entry name" value="GAG-POL-RELATED RETROTRANSPOSON"/>
    <property type="match status" value="1"/>
</dbReference>
<feature type="compositionally biased region" description="Low complexity" evidence="1">
    <location>
        <begin position="857"/>
        <end position="882"/>
    </location>
</feature>
<organism evidence="3 4">
    <name type="scientific">Arabidopsis suecica</name>
    <name type="common">Swedish thale-cress</name>
    <name type="synonym">Cardaminopsis suecica</name>
    <dbReference type="NCBI Taxonomy" id="45249"/>
    <lineage>
        <taxon>Eukaryota</taxon>
        <taxon>Viridiplantae</taxon>
        <taxon>Streptophyta</taxon>
        <taxon>Embryophyta</taxon>
        <taxon>Tracheophyta</taxon>
        <taxon>Spermatophyta</taxon>
        <taxon>Magnoliopsida</taxon>
        <taxon>eudicotyledons</taxon>
        <taxon>Gunneridae</taxon>
        <taxon>Pentapetalae</taxon>
        <taxon>rosids</taxon>
        <taxon>malvids</taxon>
        <taxon>Brassicales</taxon>
        <taxon>Brassicaceae</taxon>
        <taxon>Camelineae</taxon>
        <taxon>Arabidopsis</taxon>
    </lineage>
</organism>
<feature type="region of interest" description="Disordered" evidence="1">
    <location>
        <begin position="817"/>
        <end position="901"/>
    </location>
</feature>
<dbReference type="InterPro" id="IPR054722">
    <property type="entry name" value="PolX-like_BBD"/>
</dbReference>
<evidence type="ECO:0000313" key="4">
    <source>
        <dbReference type="Proteomes" id="UP000694251"/>
    </source>
</evidence>
<keyword evidence="4" id="KW-1185">Reference proteome</keyword>
<accession>A0A8T1ZRJ2</accession>